<dbReference type="EMBL" id="AOGK01000050">
    <property type="protein sequence ID" value="MDG5978508.1"/>
    <property type="molecule type" value="Genomic_DNA"/>
</dbReference>
<comment type="caution">
    <text evidence="1">The sequence shown here is derived from an EMBL/GenBank/DDBJ whole genome shotgun (WGS) entry which is preliminary data.</text>
</comment>
<organism evidence="1 2">
    <name type="scientific">Hydrogenophaga taeniospiralis CCUG 15921</name>
    <dbReference type="NCBI Taxonomy" id="1281780"/>
    <lineage>
        <taxon>Bacteria</taxon>
        <taxon>Pseudomonadati</taxon>
        <taxon>Pseudomonadota</taxon>
        <taxon>Betaproteobacteria</taxon>
        <taxon>Burkholderiales</taxon>
        <taxon>Comamonadaceae</taxon>
        <taxon>Hydrogenophaga</taxon>
    </lineage>
</organism>
<dbReference type="AlphaFoldDB" id="A0A9X4PA29"/>
<accession>A0A9X4PA29</accession>
<feature type="non-terminal residue" evidence="1">
    <location>
        <position position="1"/>
    </location>
</feature>
<proteinExistence type="predicted"/>
<protein>
    <submittedName>
        <fullName evidence="1">TRAP transporter solute receptor TAXI family protein</fullName>
    </submittedName>
</protein>
<dbReference type="Pfam" id="PF16868">
    <property type="entry name" value="NMT1_3"/>
    <property type="match status" value="1"/>
</dbReference>
<dbReference type="Gene3D" id="3.40.190.10">
    <property type="entry name" value="Periplasmic binding protein-like II"/>
    <property type="match status" value="1"/>
</dbReference>
<evidence type="ECO:0000313" key="2">
    <source>
        <dbReference type="Proteomes" id="UP001152876"/>
    </source>
</evidence>
<dbReference type="InterPro" id="IPR011852">
    <property type="entry name" value="TRAP_TAXI"/>
</dbReference>
<dbReference type="SUPFAM" id="SSF53850">
    <property type="entry name" value="Periplasmic binding protein-like II"/>
    <property type="match status" value="1"/>
</dbReference>
<dbReference type="RefSeq" id="WP_279338620.1">
    <property type="nucleotide sequence ID" value="NZ_AOGK01000050.1"/>
</dbReference>
<dbReference type="PANTHER" id="PTHR42941:SF1">
    <property type="entry name" value="SLL1037 PROTEIN"/>
    <property type="match status" value="1"/>
</dbReference>
<name>A0A9X4PA29_9BURK</name>
<keyword evidence="2" id="KW-1185">Reference proteome</keyword>
<evidence type="ECO:0000313" key="1">
    <source>
        <dbReference type="EMBL" id="MDG5978508.1"/>
    </source>
</evidence>
<reference evidence="1" key="1">
    <citation type="submission" date="2013-01" db="EMBL/GenBank/DDBJ databases">
        <title>Genome draft of Hydrogenophaga taeniospiralis 2K1.</title>
        <authorList>
            <person name="Gomila M."/>
            <person name="Lalucat J."/>
        </authorList>
    </citation>
    <scope>NUCLEOTIDE SEQUENCE</scope>
    <source>
        <strain evidence="1">CCUG 15921</strain>
    </source>
</reference>
<gene>
    <name evidence="1" type="ORF">H010_24889</name>
</gene>
<dbReference type="PANTHER" id="PTHR42941">
    <property type="entry name" value="SLL1037 PROTEIN"/>
    <property type="match status" value="1"/>
</dbReference>
<sequence>IPVPADVVAKVGDPAYQPAMIPANTYGGQTEAVATAAIPNFLVTHSGVSDDVAYRMAKAMYDNIDTLYAAHNAAKAIKRDNAIKGMPVPLHPGAERYYKEIGLIK</sequence>
<dbReference type="NCBIfam" id="TIGR02122">
    <property type="entry name" value="TRAP_TAXI"/>
    <property type="match status" value="1"/>
</dbReference>
<keyword evidence="1" id="KW-0675">Receptor</keyword>
<dbReference type="Proteomes" id="UP001152876">
    <property type="component" value="Unassembled WGS sequence"/>
</dbReference>